<dbReference type="Proteomes" id="UP000472372">
    <property type="component" value="Chromosome 5"/>
</dbReference>
<dbReference type="AlphaFoldDB" id="A0A6S6WBB9"/>
<gene>
    <name evidence="2" type="ORF">PTTW11_06542</name>
</gene>
<protein>
    <submittedName>
        <fullName evidence="2">DUF3602 multi-domain protein</fullName>
    </submittedName>
</protein>
<accession>A0A6S6WBB9</accession>
<name>A0A6S6WBB9_9PLEO</name>
<feature type="region of interest" description="Disordered" evidence="1">
    <location>
        <begin position="86"/>
        <end position="142"/>
    </location>
</feature>
<evidence type="ECO:0000313" key="2">
    <source>
        <dbReference type="EMBL" id="CAE7179429.1"/>
    </source>
</evidence>
<dbReference type="PANTHER" id="PTHR34693">
    <property type="entry name" value="PROTEIN PAR32"/>
    <property type="match status" value="1"/>
</dbReference>
<feature type="region of interest" description="Disordered" evidence="1">
    <location>
        <begin position="27"/>
        <end position="67"/>
    </location>
</feature>
<feature type="compositionally biased region" description="Low complexity" evidence="1">
    <location>
        <begin position="120"/>
        <end position="130"/>
    </location>
</feature>
<sequence length="155" mass="16888">MVNFHISEPHPSASAYMYSGRGGAGNAMRINTTEITPGPTATGPASRTKLPPPPTNAFYATGRGGAGNMKRSERAIFSFDEELQQQERLRTQQAPVYHIGRGGAGNLVDEMKPRSQRLNSASSTTSASSVESEKDGVRRSVEHAWQRLSRQFSHQ</sequence>
<evidence type="ECO:0000313" key="3">
    <source>
        <dbReference type="Proteomes" id="UP000472372"/>
    </source>
</evidence>
<dbReference type="PANTHER" id="PTHR34693:SF2">
    <property type="entry name" value="DUF3602 DOMAIN-CONTAINING PROTEIN"/>
    <property type="match status" value="1"/>
</dbReference>
<evidence type="ECO:0000256" key="1">
    <source>
        <dbReference type="SAM" id="MobiDB-lite"/>
    </source>
</evidence>
<organism evidence="2 3">
    <name type="scientific">Pyrenophora teres f. teres</name>
    <dbReference type="NCBI Taxonomy" id="97479"/>
    <lineage>
        <taxon>Eukaryota</taxon>
        <taxon>Fungi</taxon>
        <taxon>Dikarya</taxon>
        <taxon>Ascomycota</taxon>
        <taxon>Pezizomycotina</taxon>
        <taxon>Dothideomycetes</taxon>
        <taxon>Pleosporomycetidae</taxon>
        <taxon>Pleosporales</taxon>
        <taxon>Pleosporineae</taxon>
        <taxon>Pleosporaceae</taxon>
        <taxon>Pyrenophora</taxon>
    </lineage>
</organism>
<dbReference type="InterPro" id="IPR022024">
    <property type="entry name" value="DUF3602"/>
</dbReference>
<dbReference type="EMBL" id="HG992981">
    <property type="protein sequence ID" value="CAE7179429.1"/>
    <property type="molecule type" value="Genomic_DNA"/>
</dbReference>
<reference evidence="2" key="1">
    <citation type="submission" date="2021-02" db="EMBL/GenBank/DDBJ databases">
        <authorList>
            <person name="Syme A R."/>
            <person name="Syme A R."/>
            <person name="Moolhuijzen P."/>
        </authorList>
    </citation>
    <scope>NUCLEOTIDE SEQUENCE</scope>
    <source>
        <strain evidence="2">W1-1</strain>
    </source>
</reference>
<dbReference type="InterPro" id="IPR053203">
    <property type="entry name" value="Cisplatin_resist-associated"/>
</dbReference>
<dbReference type="Pfam" id="PF12223">
    <property type="entry name" value="DUF3602"/>
    <property type="match status" value="1"/>
</dbReference>
<feature type="compositionally biased region" description="Basic and acidic residues" evidence="1">
    <location>
        <begin position="131"/>
        <end position="142"/>
    </location>
</feature>
<proteinExistence type="predicted"/>